<evidence type="ECO:0000256" key="3">
    <source>
        <dbReference type="ARBA" id="ARBA00022741"/>
    </source>
</evidence>
<feature type="domain" description="ABC transporter" evidence="8">
    <location>
        <begin position="30"/>
        <end position="261"/>
    </location>
</feature>
<dbReference type="GO" id="GO:0015417">
    <property type="term" value="F:ABC-type polyamine transporter activity"/>
    <property type="evidence" value="ECO:0007669"/>
    <property type="project" value="UniProtKB-EC"/>
</dbReference>
<dbReference type="GO" id="GO:0015697">
    <property type="term" value="P:quaternary ammonium group transport"/>
    <property type="evidence" value="ECO:0007669"/>
    <property type="project" value="UniProtKB-ARBA"/>
</dbReference>
<evidence type="ECO:0000259" key="8">
    <source>
        <dbReference type="PROSITE" id="PS50893"/>
    </source>
</evidence>
<evidence type="ECO:0000256" key="1">
    <source>
        <dbReference type="ARBA" id="ARBA00022448"/>
    </source>
</evidence>
<evidence type="ECO:0000313" key="9">
    <source>
        <dbReference type="EMBL" id="APG95092.1"/>
    </source>
</evidence>
<dbReference type="KEGG" id="same:SAMCFNEI73_pC1387"/>
<comment type="function">
    <text evidence="7">Part of the ABC transporter complex PotABCD involved in spermidine/putrescine import. Responsible for energy coupling to the transport system.</text>
</comment>
<dbReference type="InterPro" id="IPR027417">
    <property type="entry name" value="P-loop_NTPase"/>
</dbReference>
<accession>A0A1L3LYC5</accession>
<keyword evidence="4 7" id="KW-0067">ATP-binding</keyword>
<dbReference type="SUPFAM" id="SSF52540">
    <property type="entry name" value="P-loop containing nucleoside triphosphate hydrolases"/>
    <property type="match status" value="1"/>
</dbReference>
<dbReference type="Gene3D" id="2.40.50.100">
    <property type="match status" value="1"/>
</dbReference>
<dbReference type="SMART" id="SM00382">
    <property type="entry name" value="AAA"/>
    <property type="match status" value="1"/>
</dbReference>
<dbReference type="SUPFAM" id="SSF50331">
    <property type="entry name" value="MOP-like"/>
    <property type="match status" value="1"/>
</dbReference>
<dbReference type="GO" id="GO:0005524">
    <property type="term" value="F:ATP binding"/>
    <property type="evidence" value="ECO:0007669"/>
    <property type="project" value="UniProtKB-KW"/>
</dbReference>
<keyword evidence="10" id="KW-1185">Reference proteome</keyword>
<evidence type="ECO:0000256" key="2">
    <source>
        <dbReference type="ARBA" id="ARBA00022475"/>
    </source>
</evidence>
<comment type="catalytic activity">
    <reaction evidence="7">
        <text>ATP + H2O + polyamine-[polyamine-binding protein]Side 1 = ADP + phosphate + polyamineSide 2 + [polyamine-binding protein]Side 1.</text>
        <dbReference type="EC" id="7.6.2.11"/>
    </reaction>
</comment>
<dbReference type="Pfam" id="PF00005">
    <property type="entry name" value="ABC_tran"/>
    <property type="match status" value="1"/>
</dbReference>
<keyword evidence="5 7" id="KW-1278">Translocase</keyword>
<evidence type="ECO:0000256" key="4">
    <source>
        <dbReference type="ARBA" id="ARBA00022840"/>
    </source>
</evidence>
<dbReference type="EC" id="7.6.2.11" evidence="7"/>
<name>A0A1L3LYC5_9HYPH</name>
<dbReference type="PROSITE" id="PS00211">
    <property type="entry name" value="ABC_TRANSPORTER_1"/>
    <property type="match status" value="1"/>
</dbReference>
<protein>
    <recommendedName>
        <fullName evidence="7">Spermidine/putrescine import ATP-binding protein PotA</fullName>
        <ecNumber evidence="7">7.6.2.11</ecNumber>
    </recommendedName>
</protein>
<sequence>MRPETGRIQGKDAEERQQLKGNAKLIGQSLSLGGLQKRYGEAIAVRELSLEIAAGEFVSLLGPSGSGKTTALTMIAGFEAPSTGRIAIGGRDVTLLAPNHRNIGMVFQKYALFPHLTIHQNIAFPLRMRGRMQKTAISRRVDEMLELVQLSGYAERYPNQLSGGQQQRVAVARALAFEPPVLLMDEPLGALDKKLREAMQFEIKRLQERLGATVVYVTHDQDEALTMSDRVAIMSDGRLVQFGTPTELYRQPNTEFVADFIGRMNFLHGDCLDCTAEQTVVRLSESTVLKLRSHANERTRKYDAGTALRVAIRPERMRLAKRGDGGADALPGVVDAAVFFGSTYIFLVRLADRPAASLQVEVPADGVIPYQRDDAVDIVLDGAAGHVFPVTERCAA</sequence>
<dbReference type="InterPro" id="IPR008995">
    <property type="entry name" value="Mo/tungstate-bd_C_term_dom"/>
</dbReference>
<proteinExistence type="inferred from homology"/>
<dbReference type="Pfam" id="PF08402">
    <property type="entry name" value="TOBE_2"/>
    <property type="match status" value="1"/>
</dbReference>
<dbReference type="InterPro" id="IPR003439">
    <property type="entry name" value="ABC_transporter-like_ATP-bd"/>
</dbReference>
<keyword evidence="6 7" id="KW-0472">Membrane</keyword>
<dbReference type="AlphaFoldDB" id="A0A1L3LYC5"/>
<dbReference type="InterPro" id="IPR005893">
    <property type="entry name" value="PotA-like"/>
</dbReference>
<dbReference type="GO" id="GO:0043190">
    <property type="term" value="C:ATP-binding cassette (ABC) transporter complex"/>
    <property type="evidence" value="ECO:0007669"/>
    <property type="project" value="InterPro"/>
</dbReference>
<geneLocation type="plasmid" evidence="9 10">
    <name>C</name>
</geneLocation>
<evidence type="ECO:0000313" key="10">
    <source>
        <dbReference type="Proteomes" id="UP000182306"/>
    </source>
</evidence>
<comment type="similarity">
    <text evidence="7">Belongs to the ABC transporter superfamily. Spermidine/putrescine importer (TC 3.A.1.11.1) family.</text>
</comment>
<dbReference type="FunFam" id="3.40.50.300:FF:000425">
    <property type="entry name" value="Probable ABC transporter, ATP-binding subunit"/>
    <property type="match status" value="1"/>
</dbReference>
<dbReference type="Proteomes" id="UP000182306">
    <property type="component" value="Plasmid C"/>
</dbReference>
<evidence type="ECO:0000256" key="7">
    <source>
        <dbReference type="RuleBase" id="RU364083"/>
    </source>
</evidence>
<dbReference type="InterPro" id="IPR050093">
    <property type="entry name" value="ABC_SmlMolc_Importer"/>
</dbReference>
<dbReference type="InterPro" id="IPR003593">
    <property type="entry name" value="AAA+_ATPase"/>
</dbReference>
<dbReference type="PANTHER" id="PTHR42781">
    <property type="entry name" value="SPERMIDINE/PUTRESCINE IMPORT ATP-BINDING PROTEIN POTA"/>
    <property type="match status" value="1"/>
</dbReference>
<dbReference type="EMBL" id="CP013110">
    <property type="protein sequence ID" value="APG95092.1"/>
    <property type="molecule type" value="Genomic_DNA"/>
</dbReference>
<dbReference type="NCBIfam" id="TIGR01187">
    <property type="entry name" value="potA"/>
    <property type="match status" value="1"/>
</dbReference>
<dbReference type="GO" id="GO:0016887">
    <property type="term" value="F:ATP hydrolysis activity"/>
    <property type="evidence" value="ECO:0007669"/>
    <property type="project" value="InterPro"/>
</dbReference>
<keyword evidence="2 7" id="KW-1003">Cell membrane</keyword>
<gene>
    <name evidence="7 9" type="primary">potA</name>
    <name evidence="9" type="ORF">SAMCFNEI73_pC1387</name>
</gene>
<evidence type="ECO:0000256" key="6">
    <source>
        <dbReference type="ARBA" id="ARBA00023136"/>
    </source>
</evidence>
<evidence type="ECO:0000256" key="5">
    <source>
        <dbReference type="ARBA" id="ARBA00022967"/>
    </source>
</evidence>
<dbReference type="PANTHER" id="PTHR42781:SF4">
    <property type="entry name" value="SPERMIDINE_PUTRESCINE IMPORT ATP-BINDING PROTEIN POTA"/>
    <property type="match status" value="1"/>
</dbReference>
<comment type="subunit">
    <text evidence="7">The complex is composed of two ATP-binding proteins (PotA), two transmembrane proteins (PotB and PotC) and a solute-binding protein (PotD).</text>
</comment>
<keyword evidence="9" id="KW-0614">Plasmid</keyword>
<keyword evidence="3 7" id="KW-0547">Nucleotide-binding</keyword>
<dbReference type="Gene3D" id="3.40.50.300">
    <property type="entry name" value="P-loop containing nucleotide triphosphate hydrolases"/>
    <property type="match status" value="1"/>
</dbReference>
<organism evidence="9 10">
    <name type="scientific">Sinorhizobium americanum</name>
    <dbReference type="NCBI Taxonomy" id="194963"/>
    <lineage>
        <taxon>Bacteria</taxon>
        <taxon>Pseudomonadati</taxon>
        <taxon>Pseudomonadota</taxon>
        <taxon>Alphaproteobacteria</taxon>
        <taxon>Hyphomicrobiales</taxon>
        <taxon>Rhizobiaceae</taxon>
        <taxon>Sinorhizobium/Ensifer group</taxon>
        <taxon>Sinorhizobium</taxon>
    </lineage>
</organism>
<dbReference type="PROSITE" id="PS50893">
    <property type="entry name" value="ABC_TRANSPORTER_2"/>
    <property type="match status" value="1"/>
</dbReference>
<reference evidence="9 10" key="1">
    <citation type="submission" date="2015-10" db="EMBL/GenBank/DDBJ databases">
        <title>Genomic differences between typical nodule nitrogen-fixing rhizobial strains and those coming from bean seeds.</title>
        <authorList>
            <person name="Peralta H."/>
            <person name="Aguilar-Vera A."/>
            <person name="Diaz R."/>
            <person name="Mora Y."/>
            <person name="Martinez-Batallar G."/>
            <person name="Salazar E."/>
            <person name="Vargas-Lagunas C."/>
            <person name="Encarnacion S."/>
            <person name="Girard L."/>
            <person name="Mora J."/>
        </authorList>
    </citation>
    <scope>NUCLEOTIDE SEQUENCE [LARGE SCALE GENOMIC DNA]</scope>
    <source>
        <strain evidence="9 10">CFNEI 73</strain>
        <plasmid evidence="9 10">C</plasmid>
    </source>
</reference>
<dbReference type="InterPro" id="IPR017871">
    <property type="entry name" value="ABC_transporter-like_CS"/>
</dbReference>
<keyword evidence="1 7" id="KW-0813">Transport</keyword>
<dbReference type="InterPro" id="IPR013611">
    <property type="entry name" value="Transp-assoc_OB_typ2"/>
</dbReference>